<evidence type="ECO:0000256" key="5">
    <source>
        <dbReference type="SAM" id="Phobius"/>
    </source>
</evidence>
<dbReference type="PANTHER" id="PTHR24039:SF58">
    <property type="entry name" value="EGF-LIKE DOMAIN-CONTAINING PROTEIN"/>
    <property type="match status" value="1"/>
</dbReference>
<protein>
    <recommendedName>
        <fullName evidence="9">Poly [ADP-ribose] polymerase</fullName>
    </recommendedName>
</protein>
<feature type="domain" description="EGF-like" evidence="7">
    <location>
        <begin position="71"/>
        <end position="110"/>
    </location>
</feature>
<reference evidence="8" key="1">
    <citation type="journal article" date="2020" name="J. Eukaryot. Microbiol.">
        <title>De novo Sequencing, Assembly and Annotation of the Transcriptome for the Free-Living Testate Amoeba Arcella intermedia.</title>
        <authorList>
            <person name="Ribeiro G.M."/>
            <person name="Porfirio-Sousa A.L."/>
            <person name="Maurer-Alcala X.X."/>
            <person name="Katz L.A."/>
            <person name="Lahr D.J.G."/>
        </authorList>
    </citation>
    <scope>NUCLEOTIDE SEQUENCE</scope>
</reference>
<feature type="domain" description="EGF-like" evidence="7">
    <location>
        <begin position="125"/>
        <end position="163"/>
    </location>
</feature>
<keyword evidence="2" id="KW-0732">Signal</keyword>
<dbReference type="InterPro" id="IPR018097">
    <property type="entry name" value="EGF_Ca-bd_CS"/>
</dbReference>
<dbReference type="SMART" id="SM00179">
    <property type="entry name" value="EGF_CA"/>
    <property type="match status" value="3"/>
</dbReference>
<organism evidence="8">
    <name type="scientific">Arcella intermedia</name>
    <dbReference type="NCBI Taxonomy" id="1963864"/>
    <lineage>
        <taxon>Eukaryota</taxon>
        <taxon>Amoebozoa</taxon>
        <taxon>Tubulinea</taxon>
        <taxon>Elardia</taxon>
        <taxon>Arcellinida</taxon>
        <taxon>Sphaerothecina</taxon>
        <taxon>Arcellidae</taxon>
        <taxon>Arcella</taxon>
    </lineage>
</organism>
<evidence type="ECO:0000256" key="2">
    <source>
        <dbReference type="ARBA" id="ARBA00022729"/>
    </source>
</evidence>
<evidence type="ECO:0008006" key="9">
    <source>
        <dbReference type="Google" id="ProtNLM"/>
    </source>
</evidence>
<keyword evidence="5" id="KW-1133">Transmembrane helix</keyword>
<dbReference type="SMART" id="SM00181">
    <property type="entry name" value="EGF"/>
    <property type="match status" value="3"/>
</dbReference>
<sequence>MVSNGTSIFLVFMNCPPGYTKWNCLVIDECSLGTHRCSQICTHNDNGTTCGCYSGYTVDLQDPTICDDIDECANKSHTCEQICNNRPGNYTCSCTSLSTLNDDGHGCDCIPGYKKEGSICVDINECLDRVHNCTGEYRICINTDGSFLCPCTQGCQEVKGQCVALPCEITKSEWHPCPLNMCHVPSVYRTFNISRDTPHCPLGNFESVAYYETSDANTAIAELLLEYQFANFLKNQLNLEGLTLKSLRTRDNPPSIIITYTPTSLAKRYLICPSISHILLDSAHAILPMIDPLRLMVLNGTNNDSYCEATLQVQSSTNQSENSIYVVGVAVGASLGSIAFVAILIVVALVLYFYLEGVDDYSILPVQVRRFYELGRDNKQQWKKYEGKPLHYSLTISPASDLEKPVLEIFKMLQGEAIDIKSIKAVYNPALVKAFCSYRSEIRSKREKSPEQYNKTDWKKADQAELREYIMTEYDALISKYSWNKDNELAPIIPVIHGTTKKLALLISQNGFATSHVEHGFYGKGIYFTSSALYASPNYGSRSSPAIMICWLIPGNPYPVTEHPKKPEISLLGRALLPGYQSHYVLTNTSGLPIKSTKTKSTVYDEIVVENNHQVVPAFIIAPHKKHLAALMKQFDREVVRTNTTVNNKQNNFKDESQESKDEIEFQIV</sequence>
<dbReference type="PROSITE" id="PS01187">
    <property type="entry name" value="EGF_CA"/>
    <property type="match status" value="2"/>
</dbReference>
<dbReference type="Gene3D" id="3.90.228.10">
    <property type="match status" value="1"/>
</dbReference>
<keyword evidence="5" id="KW-0812">Transmembrane</keyword>
<dbReference type="Gene3D" id="2.10.25.10">
    <property type="entry name" value="Laminin"/>
    <property type="match status" value="3"/>
</dbReference>
<dbReference type="InterPro" id="IPR009030">
    <property type="entry name" value="Growth_fac_rcpt_cys_sf"/>
</dbReference>
<feature type="domain" description="EGF-like" evidence="7">
    <location>
        <begin position="29"/>
        <end position="67"/>
    </location>
</feature>
<keyword evidence="3" id="KW-0677">Repeat</keyword>
<evidence type="ECO:0000259" key="7">
    <source>
        <dbReference type="SMART" id="SM00181"/>
    </source>
</evidence>
<dbReference type="SUPFAM" id="SSF56399">
    <property type="entry name" value="ADP-ribosylation"/>
    <property type="match status" value="1"/>
</dbReference>
<dbReference type="AlphaFoldDB" id="A0A6B2KZ36"/>
<feature type="transmembrane region" description="Helical" evidence="5">
    <location>
        <begin position="324"/>
        <end position="355"/>
    </location>
</feature>
<dbReference type="InterPro" id="IPR000742">
    <property type="entry name" value="EGF"/>
</dbReference>
<feature type="domain" description="EGF-like calcium-binding" evidence="6">
    <location>
        <begin position="68"/>
        <end position="108"/>
    </location>
</feature>
<dbReference type="InterPro" id="IPR001881">
    <property type="entry name" value="EGF-like_Ca-bd_dom"/>
</dbReference>
<evidence type="ECO:0000256" key="3">
    <source>
        <dbReference type="ARBA" id="ARBA00022737"/>
    </source>
</evidence>
<accession>A0A6B2KZ36</accession>
<dbReference type="EMBL" id="GIBP01000962">
    <property type="protein sequence ID" value="NDV29931.1"/>
    <property type="molecule type" value="Transcribed_RNA"/>
</dbReference>
<evidence type="ECO:0000313" key="8">
    <source>
        <dbReference type="EMBL" id="NDV29931.1"/>
    </source>
</evidence>
<dbReference type="InterPro" id="IPR049883">
    <property type="entry name" value="NOTCH1_EGF-like"/>
</dbReference>
<evidence type="ECO:0000259" key="6">
    <source>
        <dbReference type="SMART" id="SM00179"/>
    </source>
</evidence>
<evidence type="ECO:0000256" key="4">
    <source>
        <dbReference type="ARBA" id="ARBA00023157"/>
    </source>
</evidence>
<feature type="domain" description="EGF-like calcium-binding" evidence="6">
    <location>
        <begin position="27"/>
        <end position="67"/>
    </location>
</feature>
<feature type="domain" description="EGF-like calcium-binding" evidence="6">
    <location>
        <begin position="122"/>
        <end position="163"/>
    </location>
</feature>
<keyword evidence="5" id="KW-0472">Membrane</keyword>
<dbReference type="PANTHER" id="PTHR24039">
    <property type="entry name" value="FIBRILLIN-RELATED"/>
    <property type="match status" value="1"/>
</dbReference>
<dbReference type="GO" id="GO:0005509">
    <property type="term" value="F:calcium ion binding"/>
    <property type="evidence" value="ECO:0007669"/>
    <property type="project" value="InterPro"/>
</dbReference>
<dbReference type="SUPFAM" id="SSF57184">
    <property type="entry name" value="Growth factor receptor domain"/>
    <property type="match status" value="1"/>
</dbReference>
<keyword evidence="1" id="KW-0245">EGF-like domain</keyword>
<proteinExistence type="predicted"/>
<dbReference type="Pfam" id="PF07645">
    <property type="entry name" value="EGF_CA"/>
    <property type="match status" value="2"/>
</dbReference>
<keyword evidence="4" id="KW-1015">Disulfide bond</keyword>
<name>A0A6B2KZ36_9EUKA</name>
<evidence type="ECO:0000256" key="1">
    <source>
        <dbReference type="ARBA" id="ARBA00022536"/>
    </source>
</evidence>